<feature type="domain" description="GST C-terminal" evidence="3">
    <location>
        <begin position="92"/>
        <end position="227"/>
    </location>
</feature>
<sequence>MSLTLYDAPAPNPWVVRLFALERKGLTIDVEPVDIMTLQNRRLAYRKINPRGELPALRVGNGDDAVVITEITAICEYLDEIAKGGTSLYGSNALERAETRMWVRRMDLEIAQPVIEWFRNGPDSIDFYKGNRQPTPEARVNGKVAVNRALNRLDDELEGRDYLAGERFSAADVHLYGLLKMMVDGEHAVAPWVLAPGRENFLGWFKRVDERPAAKDVMATVGKKIDL</sequence>
<gene>
    <name evidence="4" type="ORF">B0T11DRAFT_313547</name>
</gene>
<dbReference type="SFLD" id="SFLDS00019">
    <property type="entry name" value="Glutathione_Transferase_(cytos"/>
    <property type="match status" value="1"/>
</dbReference>
<dbReference type="Proteomes" id="UP000813385">
    <property type="component" value="Unassembled WGS sequence"/>
</dbReference>
<dbReference type="InterPro" id="IPR010987">
    <property type="entry name" value="Glutathione-S-Trfase_C-like"/>
</dbReference>
<dbReference type="OrthoDB" id="2309723at2759"/>
<accession>A0A8K0TS86</accession>
<comment type="caution">
    <text evidence="4">The sequence shown here is derived from an EMBL/GenBank/DDBJ whole genome shotgun (WGS) entry which is preliminary data.</text>
</comment>
<reference evidence="4" key="1">
    <citation type="journal article" date="2021" name="Nat. Commun.">
        <title>Genetic determinants of endophytism in the Arabidopsis root mycobiome.</title>
        <authorList>
            <person name="Mesny F."/>
            <person name="Miyauchi S."/>
            <person name="Thiergart T."/>
            <person name="Pickel B."/>
            <person name="Atanasova L."/>
            <person name="Karlsson M."/>
            <person name="Huettel B."/>
            <person name="Barry K.W."/>
            <person name="Haridas S."/>
            <person name="Chen C."/>
            <person name="Bauer D."/>
            <person name="Andreopoulos W."/>
            <person name="Pangilinan J."/>
            <person name="LaButti K."/>
            <person name="Riley R."/>
            <person name="Lipzen A."/>
            <person name="Clum A."/>
            <person name="Drula E."/>
            <person name="Henrissat B."/>
            <person name="Kohler A."/>
            <person name="Grigoriev I.V."/>
            <person name="Martin F.M."/>
            <person name="Hacquard S."/>
        </authorList>
    </citation>
    <scope>NUCLEOTIDE SEQUENCE</scope>
    <source>
        <strain evidence="4">MPI-CAGE-AT-0016</strain>
    </source>
</reference>
<dbReference type="Pfam" id="PF13409">
    <property type="entry name" value="GST_N_2"/>
    <property type="match status" value="1"/>
</dbReference>
<protein>
    <submittedName>
        <fullName evidence="4">Glutathione S-transferase domain-containing protein</fullName>
    </submittedName>
</protein>
<dbReference type="InterPro" id="IPR040079">
    <property type="entry name" value="Glutathione_S-Trfase"/>
</dbReference>
<dbReference type="AlphaFoldDB" id="A0A8K0TS86"/>
<feature type="domain" description="GST N-terminal" evidence="2">
    <location>
        <begin position="1"/>
        <end position="86"/>
    </location>
</feature>
<organism evidence="4 5">
    <name type="scientific">Plectosphaerella cucumerina</name>
    <dbReference type="NCBI Taxonomy" id="40658"/>
    <lineage>
        <taxon>Eukaryota</taxon>
        <taxon>Fungi</taxon>
        <taxon>Dikarya</taxon>
        <taxon>Ascomycota</taxon>
        <taxon>Pezizomycotina</taxon>
        <taxon>Sordariomycetes</taxon>
        <taxon>Hypocreomycetidae</taxon>
        <taxon>Glomerellales</taxon>
        <taxon>Plectosphaerellaceae</taxon>
        <taxon>Plectosphaerella</taxon>
    </lineage>
</organism>
<dbReference type="SUPFAM" id="SSF47616">
    <property type="entry name" value="GST C-terminal domain-like"/>
    <property type="match status" value="1"/>
</dbReference>
<keyword evidence="5" id="KW-1185">Reference proteome</keyword>
<dbReference type="Gene3D" id="3.40.30.10">
    <property type="entry name" value="Glutaredoxin"/>
    <property type="match status" value="1"/>
</dbReference>
<evidence type="ECO:0000313" key="4">
    <source>
        <dbReference type="EMBL" id="KAH7374796.1"/>
    </source>
</evidence>
<evidence type="ECO:0000259" key="3">
    <source>
        <dbReference type="PROSITE" id="PS50405"/>
    </source>
</evidence>
<comment type="similarity">
    <text evidence="1">Belongs to the GST superfamily.</text>
</comment>
<name>A0A8K0TS86_9PEZI</name>
<dbReference type="InterPro" id="IPR004046">
    <property type="entry name" value="GST_C"/>
</dbReference>
<evidence type="ECO:0000313" key="5">
    <source>
        <dbReference type="Proteomes" id="UP000813385"/>
    </source>
</evidence>
<proteinExistence type="inferred from homology"/>
<dbReference type="InterPro" id="IPR004045">
    <property type="entry name" value="Glutathione_S-Trfase_N"/>
</dbReference>
<dbReference type="EMBL" id="JAGPXD010000001">
    <property type="protein sequence ID" value="KAH7374796.1"/>
    <property type="molecule type" value="Genomic_DNA"/>
</dbReference>
<dbReference type="PANTHER" id="PTHR44051:SF8">
    <property type="entry name" value="GLUTATHIONE S-TRANSFERASE GSTA"/>
    <property type="match status" value="1"/>
</dbReference>
<dbReference type="PROSITE" id="PS50405">
    <property type="entry name" value="GST_CTER"/>
    <property type="match status" value="1"/>
</dbReference>
<evidence type="ECO:0000256" key="1">
    <source>
        <dbReference type="ARBA" id="ARBA00007409"/>
    </source>
</evidence>
<dbReference type="SFLD" id="SFLDG00358">
    <property type="entry name" value="Main_(cytGST)"/>
    <property type="match status" value="1"/>
</dbReference>
<dbReference type="SUPFAM" id="SSF52833">
    <property type="entry name" value="Thioredoxin-like"/>
    <property type="match status" value="1"/>
</dbReference>
<dbReference type="PROSITE" id="PS50404">
    <property type="entry name" value="GST_NTER"/>
    <property type="match status" value="1"/>
</dbReference>
<dbReference type="Gene3D" id="1.20.1050.10">
    <property type="match status" value="1"/>
</dbReference>
<dbReference type="InterPro" id="IPR036282">
    <property type="entry name" value="Glutathione-S-Trfase_C_sf"/>
</dbReference>
<dbReference type="Pfam" id="PF00043">
    <property type="entry name" value="GST_C"/>
    <property type="match status" value="1"/>
</dbReference>
<dbReference type="InterPro" id="IPR036249">
    <property type="entry name" value="Thioredoxin-like_sf"/>
</dbReference>
<dbReference type="PANTHER" id="PTHR44051">
    <property type="entry name" value="GLUTATHIONE S-TRANSFERASE-RELATED"/>
    <property type="match status" value="1"/>
</dbReference>
<evidence type="ECO:0000259" key="2">
    <source>
        <dbReference type="PROSITE" id="PS50404"/>
    </source>
</evidence>